<dbReference type="InterPro" id="IPR025665">
    <property type="entry name" value="Beta-barrel_OMP_2"/>
</dbReference>
<reference evidence="4" key="2">
    <citation type="submission" date="2021-04" db="EMBL/GenBank/DDBJ databases">
        <authorList>
            <person name="Gilroy R."/>
        </authorList>
    </citation>
    <scope>NUCLEOTIDE SEQUENCE</scope>
    <source>
        <strain evidence="4">G4-2901</strain>
    </source>
</reference>
<accession>A0A948T967</accession>
<sequence>MNEMNDKWINDIRSRMDNYSEPLPAGLWEKIESEISTPAPKVIPLWRKWTSVAAAAMLILAVSTVSVWLWTSDPELKEANAELSETNELMQTPDDNLVLSDVIKTEEENESLLAETVSKADYPVNKKKQVGNANDLHEKGIDALPENVLSDYKSINPEVETADEHSDDTVTEDAVSLKEKRMKRMKEDRETARRNASYLAMADNKQGKRNGLQVGVMTGNIPYSSSNSFSGMSRLAIPAKSVAQVNEVVVGEVSDATASYSQMLFNNMGRQTYTDIKHHVPVTVGASVKWNINEDWALESGLNYTYLYSELRSGAKSYIEDKQKLHYVGIPLKVQRSIWNNSIFSFYASAGGMMEKCVSGSVETVCVDDNNRKSFGNEKLDIKPLQFSVLASVGLQANFNKLLSLYLEPGMIYYFDDKTEILTIRKDKPFNFNLQLGLRFNLNQ</sequence>
<evidence type="ECO:0000256" key="2">
    <source>
        <dbReference type="SAM" id="Phobius"/>
    </source>
</evidence>
<dbReference type="InterPro" id="IPR011250">
    <property type="entry name" value="OMP/PagP_B-barrel"/>
</dbReference>
<feature type="region of interest" description="Disordered" evidence="1">
    <location>
        <begin position="159"/>
        <end position="192"/>
    </location>
</feature>
<evidence type="ECO:0000313" key="4">
    <source>
        <dbReference type="EMBL" id="MBU3836740.1"/>
    </source>
</evidence>
<name>A0A948T967_9BACT</name>
<evidence type="ECO:0000259" key="3">
    <source>
        <dbReference type="Pfam" id="PF13568"/>
    </source>
</evidence>
<dbReference type="SUPFAM" id="SSF56925">
    <property type="entry name" value="OMPA-like"/>
    <property type="match status" value="1"/>
</dbReference>
<keyword evidence="2" id="KW-0812">Transmembrane</keyword>
<feature type="compositionally biased region" description="Basic and acidic residues" evidence="1">
    <location>
        <begin position="175"/>
        <end position="192"/>
    </location>
</feature>
<dbReference type="Gene3D" id="2.40.160.20">
    <property type="match status" value="1"/>
</dbReference>
<dbReference type="AlphaFoldDB" id="A0A948T967"/>
<dbReference type="EMBL" id="JAHLFW010000001">
    <property type="protein sequence ID" value="MBU3836740.1"/>
    <property type="molecule type" value="Genomic_DNA"/>
</dbReference>
<feature type="domain" description="Outer membrane protein beta-barrel" evidence="3">
    <location>
        <begin position="260"/>
        <end position="398"/>
    </location>
</feature>
<comment type="caution">
    <text evidence="4">The sequence shown here is derived from an EMBL/GenBank/DDBJ whole genome shotgun (WGS) entry which is preliminary data.</text>
</comment>
<feature type="transmembrane region" description="Helical" evidence="2">
    <location>
        <begin position="49"/>
        <end position="70"/>
    </location>
</feature>
<dbReference type="Pfam" id="PF13568">
    <property type="entry name" value="OMP_b-brl_2"/>
    <property type="match status" value="1"/>
</dbReference>
<dbReference type="Proteomes" id="UP000783796">
    <property type="component" value="Unassembled WGS sequence"/>
</dbReference>
<protein>
    <submittedName>
        <fullName evidence="4">PorT family protein</fullName>
    </submittedName>
</protein>
<keyword evidence="2" id="KW-0472">Membrane</keyword>
<proteinExistence type="predicted"/>
<organism evidence="4 5">
    <name type="scientific">Candidatus Phocaeicola faecigallinarum</name>
    <dbReference type="NCBI Taxonomy" id="2838732"/>
    <lineage>
        <taxon>Bacteria</taxon>
        <taxon>Pseudomonadati</taxon>
        <taxon>Bacteroidota</taxon>
        <taxon>Bacteroidia</taxon>
        <taxon>Bacteroidales</taxon>
        <taxon>Bacteroidaceae</taxon>
        <taxon>Phocaeicola</taxon>
    </lineage>
</organism>
<keyword evidence="2" id="KW-1133">Transmembrane helix</keyword>
<evidence type="ECO:0000313" key="5">
    <source>
        <dbReference type="Proteomes" id="UP000783796"/>
    </source>
</evidence>
<reference evidence="4" key="1">
    <citation type="journal article" date="2021" name="PeerJ">
        <title>Extensive microbial diversity within the chicken gut microbiome revealed by metagenomics and culture.</title>
        <authorList>
            <person name="Gilroy R."/>
            <person name="Ravi A."/>
            <person name="Getino M."/>
            <person name="Pursley I."/>
            <person name="Horton D.L."/>
            <person name="Alikhan N.F."/>
            <person name="Baker D."/>
            <person name="Gharbi K."/>
            <person name="Hall N."/>
            <person name="Watson M."/>
            <person name="Adriaenssens E.M."/>
            <person name="Foster-Nyarko E."/>
            <person name="Jarju S."/>
            <person name="Secka A."/>
            <person name="Antonio M."/>
            <person name="Oren A."/>
            <person name="Chaudhuri R.R."/>
            <person name="La Ragione R."/>
            <person name="Hildebrand F."/>
            <person name="Pallen M.J."/>
        </authorList>
    </citation>
    <scope>NUCLEOTIDE SEQUENCE</scope>
    <source>
        <strain evidence="4">G4-2901</strain>
    </source>
</reference>
<evidence type="ECO:0000256" key="1">
    <source>
        <dbReference type="SAM" id="MobiDB-lite"/>
    </source>
</evidence>
<gene>
    <name evidence="4" type="ORF">H9777_00105</name>
</gene>